<proteinExistence type="predicted"/>
<dbReference type="EMBL" id="LAZR01000751">
    <property type="protein sequence ID" value="KKN58663.1"/>
    <property type="molecule type" value="Genomic_DNA"/>
</dbReference>
<reference evidence="2" key="1">
    <citation type="journal article" date="2015" name="Nature">
        <title>Complex archaea that bridge the gap between prokaryotes and eukaryotes.</title>
        <authorList>
            <person name="Spang A."/>
            <person name="Saw J.H."/>
            <person name="Jorgensen S.L."/>
            <person name="Zaremba-Niedzwiedzka K."/>
            <person name="Martijn J."/>
            <person name="Lind A.E."/>
            <person name="van Eijk R."/>
            <person name="Schleper C."/>
            <person name="Guy L."/>
            <person name="Ettema T.J."/>
        </authorList>
    </citation>
    <scope>NUCLEOTIDE SEQUENCE</scope>
</reference>
<accession>A0A0F9UYG8</accession>
<evidence type="ECO:0000256" key="1">
    <source>
        <dbReference type="SAM" id="Coils"/>
    </source>
</evidence>
<gene>
    <name evidence="2" type="ORF">LCGC14_0549550</name>
</gene>
<organism evidence="2">
    <name type="scientific">marine sediment metagenome</name>
    <dbReference type="NCBI Taxonomy" id="412755"/>
    <lineage>
        <taxon>unclassified sequences</taxon>
        <taxon>metagenomes</taxon>
        <taxon>ecological metagenomes</taxon>
    </lineage>
</organism>
<keyword evidence="1" id="KW-0175">Coiled coil</keyword>
<dbReference type="AlphaFoldDB" id="A0A0F9UYG8"/>
<evidence type="ECO:0000313" key="2">
    <source>
        <dbReference type="EMBL" id="KKN58663.1"/>
    </source>
</evidence>
<name>A0A0F9UYG8_9ZZZZ</name>
<comment type="caution">
    <text evidence="2">The sequence shown here is derived from an EMBL/GenBank/DDBJ whole genome shotgun (WGS) entry which is preliminary data.</text>
</comment>
<protein>
    <submittedName>
        <fullName evidence="2">Uncharacterized protein</fullName>
    </submittedName>
</protein>
<sequence>MRPLDVVGVFNIGAEFGQQLEIALQENKQLEEKITDLEETIKLLEAKPTVEAG</sequence>
<feature type="coiled-coil region" evidence="1">
    <location>
        <begin position="13"/>
        <end position="47"/>
    </location>
</feature>